<reference evidence="1 2" key="1">
    <citation type="submission" date="2019-08" db="EMBL/GenBank/DDBJ databases">
        <authorList>
            <person name="Herpell B J."/>
        </authorList>
    </citation>
    <scope>NUCLEOTIDE SEQUENCE [LARGE SCALE GENOMIC DNA]</scope>
    <source>
        <strain evidence="2">Msb3</strain>
    </source>
</reference>
<evidence type="ECO:0000313" key="2">
    <source>
        <dbReference type="Proteomes" id="UP000325811"/>
    </source>
</evidence>
<gene>
    <name evidence="1" type="ORF">PDMSB3_2543</name>
</gene>
<organism evidence="1 2">
    <name type="scientific">Paraburkholderia dioscoreae</name>
    <dbReference type="NCBI Taxonomy" id="2604047"/>
    <lineage>
        <taxon>Bacteria</taxon>
        <taxon>Pseudomonadati</taxon>
        <taxon>Pseudomonadota</taxon>
        <taxon>Betaproteobacteria</taxon>
        <taxon>Burkholderiales</taxon>
        <taxon>Burkholderiaceae</taxon>
        <taxon>Paraburkholderia</taxon>
    </lineage>
</organism>
<keyword evidence="2" id="KW-1185">Reference proteome</keyword>
<dbReference type="Proteomes" id="UP000325811">
    <property type="component" value="Chromosome I"/>
</dbReference>
<evidence type="ECO:0000313" key="1">
    <source>
        <dbReference type="EMBL" id="VVD28999.1"/>
    </source>
</evidence>
<dbReference type="EMBL" id="LR699553">
    <property type="protein sequence ID" value="VVD28999.1"/>
    <property type="molecule type" value="Genomic_DNA"/>
</dbReference>
<dbReference type="AlphaFoldDB" id="A0A5Q4ZAR0"/>
<accession>A0A5Q4ZAR0</accession>
<sequence>MPDASAGTVQPRPTHCCGALASGRARGFLVREDMHITDRSKDVVKSGGEWIASIELE</sequence>
<protein>
    <submittedName>
        <fullName evidence="1">Uncharacterized protein</fullName>
    </submittedName>
</protein>
<proteinExistence type="predicted"/>
<dbReference type="KEGG" id="pdio:PDMSB3_2543"/>
<dbReference type="SUPFAM" id="SSF56801">
    <property type="entry name" value="Acetyl-CoA synthetase-like"/>
    <property type="match status" value="1"/>
</dbReference>
<name>A0A5Q4ZAR0_9BURK</name>